<evidence type="ECO:0000256" key="9">
    <source>
        <dbReference type="ARBA" id="ARBA00023040"/>
    </source>
</evidence>
<evidence type="ECO:0000256" key="2">
    <source>
        <dbReference type="ARBA" id="ARBA00004651"/>
    </source>
</evidence>
<dbReference type="Gene3D" id="1.20.1070.10">
    <property type="entry name" value="Rhodopsin 7-helix transmembrane proteins"/>
    <property type="match status" value="1"/>
</dbReference>
<evidence type="ECO:0000256" key="3">
    <source>
        <dbReference type="ARBA" id="ARBA00010663"/>
    </source>
</evidence>
<dbReference type="InterPro" id="IPR000725">
    <property type="entry name" value="Olfact_rcpt"/>
</dbReference>
<comment type="subcellular location">
    <subcellularLocation>
        <location evidence="2 15">Cell membrane</location>
        <topology evidence="2 15">Multi-pass membrane protein</topology>
    </subcellularLocation>
</comment>
<evidence type="ECO:0000256" key="5">
    <source>
        <dbReference type="ARBA" id="ARBA00022606"/>
    </source>
</evidence>
<proteinExistence type="inferred from homology"/>
<evidence type="ECO:0000256" key="10">
    <source>
        <dbReference type="ARBA" id="ARBA00023136"/>
    </source>
</evidence>
<reference evidence="18" key="1">
    <citation type="submission" date="2025-08" db="UniProtKB">
        <authorList>
            <consortium name="RefSeq"/>
        </authorList>
    </citation>
    <scope>IDENTIFICATION</scope>
</reference>
<keyword evidence="10 15" id="KW-0472">Membrane</keyword>
<dbReference type="PROSITE" id="PS50262">
    <property type="entry name" value="G_PROTEIN_RECEP_F1_2"/>
    <property type="match status" value="1"/>
</dbReference>
<dbReference type="InterPro" id="IPR017452">
    <property type="entry name" value="GPCR_Rhodpsn_7TM"/>
</dbReference>
<feature type="transmembrane region" description="Helical" evidence="15">
    <location>
        <begin position="236"/>
        <end position="259"/>
    </location>
</feature>
<sequence>MDSWNSTDVPDFILLGLADSAETQLGLFLLFLLIYLVTVLGNAGMILLIRLDPRLHTPMYFFLTHLSFLDLCYSSVITPRTLQDLVSSTKIISFLGCLTQLYFFILFVVAECFLLASMAYDRYVAICIPLRYPVVMSSKLCYVLLAGSYFPGLLESTVIVIFISKLHFCKSNVIRHFFCDVSPILALSCTDTSDNELITLSCAAFNSLSLVIICASYVSIFSTIMNINSTAGKKKAFSTCASHLLGVSVFYSTILFIYLKPKQSYSLGKDQVASVFYSIAIPMLNPLIYSLRNREVKSTVLRICRKELVLGN</sequence>
<feature type="transmembrane region" description="Helical" evidence="15">
    <location>
        <begin position="60"/>
        <end position="79"/>
    </location>
</feature>
<dbReference type="Pfam" id="PF13853">
    <property type="entry name" value="7tm_4"/>
    <property type="match status" value="1"/>
</dbReference>
<dbReference type="OrthoDB" id="9902777at2759"/>
<organism evidence="17 18">
    <name type="scientific">Octodon degus</name>
    <name type="common">Degu</name>
    <name type="synonym">Sciurus degus</name>
    <dbReference type="NCBI Taxonomy" id="10160"/>
    <lineage>
        <taxon>Eukaryota</taxon>
        <taxon>Metazoa</taxon>
        <taxon>Chordata</taxon>
        <taxon>Craniata</taxon>
        <taxon>Vertebrata</taxon>
        <taxon>Euteleostomi</taxon>
        <taxon>Mammalia</taxon>
        <taxon>Eutheria</taxon>
        <taxon>Euarchontoglires</taxon>
        <taxon>Glires</taxon>
        <taxon>Rodentia</taxon>
        <taxon>Hystricomorpha</taxon>
        <taxon>Octodontidae</taxon>
        <taxon>Octodon</taxon>
    </lineage>
</organism>
<dbReference type="PRINTS" id="PR00237">
    <property type="entry name" value="GPCRRHODOPSN"/>
</dbReference>
<evidence type="ECO:0000256" key="7">
    <source>
        <dbReference type="ARBA" id="ARBA00022725"/>
    </source>
</evidence>
<keyword evidence="9 14" id="KW-0297">G-protein coupled receptor</keyword>
<keyword evidence="11 14" id="KW-0675">Receptor</keyword>
<evidence type="ECO:0000256" key="13">
    <source>
        <dbReference type="ARBA" id="ARBA00023224"/>
    </source>
</evidence>
<dbReference type="InterPro" id="IPR000276">
    <property type="entry name" value="GPCR_Rhodpsn"/>
</dbReference>
<keyword evidence="5 15" id="KW-0716">Sensory transduction</keyword>
<dbReference type="PANTHER" id="PTHR48018">
    <property type="entry name" value="OLFACTORY RECEPTOR"/>
    <property type="match status" value="1"/>
</dbReference>
<dbReference type="SUPFAM" id="SSF81321">
    <property type="entry name" value="Family A G protein-coupled receptor-like"/>
    <property type="match status" value="1"/>
</dbReference>
<dbReference type="RefSeq" id="XP_004648618.1">
    <property type="nucleotide sequence ID" value="XM_004648561.1"/>
</dbReference>
<keyword evidence="7 15" id="KW-0552">Olfaction</keyword>
<dbReference type="Proteomes" id="UP000515203">
    <property type="component" value="Unplaced"/>
</dbReference>
<dbReference type="GeneID" id="101574008"/>
<feature type="transmembrane region" description="Helical" evidence="15">
    <location>
        <begin position="197"/>
        <end position="224"/>
    </location>
</feature>
<dbReference type="CDD" id="cd15230">
    <property type="entry name" value="7tmA_OR5-like"/>
    <property type="match status" value="1"/>
</dbReference>
<comment type="similarity">
    <text evidence="3 14">Belongs to the G-protein coupled receptor 1 family.</text>
</comment>
<evidence type="ECO:0000256" key="4">
    <source>
        <dbReference type="ARBA" id="ARBA00022475"/>
    </source>
</evidence>
<dbReference type="GO" id="GO:0004984">
    <property type="term" value="F:olfactory receptor activity"/>
    <property type="evidence" value="ECO:0007669"/>
    <property type="project" value="InterPro"/>
</dbReference>
<dbReference type="FunFam" id="1.10.1220.70:FF:000001">
    <property type="entry name" value="Olfactory receptor"/>
    <property type="match status" value="1"/>
</dbReference>
<dbReference type="GO" id="GO:0004930">
    <property type="term" value="F:G protein-coupled receptor activity"/>
    <property type="evidence" value="ECO:0007669"/>
    <property type="project" value="UniProtKB-KW"/>
</dbReference>
<name>A0A6P3G0B2_OCTDE</name>
<keyword evidence="12" id="KW-0325">Glycoprotein</keyword>
<protein>
    <recommendedName>
        <fullName evidence="15">Olfactory receptor</fullName>
    </recommendedName>
</protein>
<evidence type="ECO:0000259" key="16">
    <source>
        <dbReference type="PROSITE" id="PS50262"/>
    </source>
</evidence>
<keyword evidence="8 15" id="KW-1133">Transmembrane helix</keyword>
<dbReference type="FunFam" id="1.20.1070.10:FF:000003">
    <property type="entry name" value="Olfactory receptor"/>
    <property type="match status" value="1"/>
</dbReference>
<feature type="transmembrane region" description="Helical" evidence="15">
    <location>
        <begin position="140"/>
        <end position="163"/>
    </location>
</feature>
<evidence type="ECO:0000313" key="17">
    <source>
        <dbReference type="Proteomes" id="UP000515203"/>
    </source>
</evidence>
<gene>
    <name evidence="18" type="primary">LOC101574008</name>
</gene>
<accession>A0A6P3G0B2</accession>
<dbReference type="InParanoid" id="A0A6P3G0B2"/>
<feature type="transmembrane region" description="Helical" evidence="15">
    <location>
        <begin position="91"/>
        <end position="120"/>
    </location>
</feature>
<keyword evidence="13 14" id="KW-0807">Transducer</keyword>
<evidence type="ECO:0000313" key="18">
    <source>
        <dbReference type="RefSeq" id="XP_004648618.1"/>
    </source>
</evidence>
<feature type="domain" description="G-protein coupled receptors family 1 profile" evidence="16">
    <location>
        <begin position="41"/>
        <end position="289"/>
    </location>
</feature>
<comment type="function">
    <text evidence="1">Odorant receptor.</text>
</comment>
<feature type="transmembrane region" description="Helical" evidence="15">
    <location>
        <begin position="25"/>
        <end position="48"/>
    </location>
</feature>
<keyword evidence="4 15" id="KW-1003">Cell membrane</keyword>
<keyword evidence="17" id="KW-1185">Reference proteome</keyword>
<dbReference type="GO" id="GO:0005886">
    <property type="term" value="C:plasma membrane"/>
    <property type="evidence" value="ECO:0007669"/>
    <property type="project" value="UniProtKB-SubCell"/>
</dbReference>
<evidence type="ECO:0000256" key="1">
    <source>
        <dbReference type="ARBA" id="ARBA00002936"/>
    </source>
</evidence>
<evidence type="ECO:0000256" key="12">
    <source>
        <dbReference type="ARBA" id="ARBA00023180"/>
    </source>
</evidence>
<dbReference type="AlphaFoldDB" id="A0A6P3G0B2"/>
<evidence type="ECO:0000256" key="14">
    <source>
        <dbReference type="RuleBase" id="RU000688"/>
    </source>
</evidence>
<evidence type="ECO:0000256" key="6">
    <source>
        <dbReference type="ARBA" id="ARBA00022692"/>
    </source>
</evidence>
<dbReference type="PROSITE" id="PS00237">
    <property type="entry name" value="G_PROTEIN_RECEP_F1_1"/>
    <property type="match status" value="1"/>
</dbReference>
<evidence type="ECO:0000256" key="8">
    <source>
        <dbReference type="ARBA" id="ARBA00022989"/>
    </source>
</evidence>
<feature type="transmembrane region" description="Helical" evidence="15">
    <location>
        <begin position="271"/>
        <end position="291"/>
    </location>
</feature>
<evidence type="ECO:0000256" key="11">
    <source>
        <dbReference type="ARBA" id="ARBA00023170"/>
    </source>
</evidence>
<keyword evidence="6 14" id="KW-0812">Transmembrane</keyword>
<dbReference type="PRINTS" id="PR00245">
    <property type="entry name" value="OLFACTORYR"/>
</dbReference>
<evidence type="ECO:0000256" key="15">
    <source>
        <dbReference type="RuleBase" id="RU363047"/>
    </source>
</evidence>